<feature type="transmembrane region" description="Helical" evidence="7">
    <location>
        <begin position="12"/>
        <end position="30"/>
    </location>
</feature>
<evidence type="ECO:0000256" key="3">
    <source>
        <dbReference type="ARBA" id="ARBA00022475"/>
    </source>
</evidence>
<keyword evidence="5 7" id="KW-1133">Transmembrane helix</keyword>
<protein>
    <recommendedName>
        <fullName evidence="10">Permease</fullName>
    </recommendedName>
</protein>
<evidence type="ECO:0000256" key="7">
    <source>
        <dbReference type="SAM" id="Phobius"/>
    </source>
</evidence>
<keyword evidence="9" id="KW-1185">Reference proteome</keyword>
<dbReference type="Pfam" id="PF03773">
    <property type="entry name" value="ArsP_1"/>
    <property type="match status" value="1"/>
</dbReference>
<accession>A0A1I4CUF6</accession>
<dbReference type="InterPro" id="IPR052923">
    <property type="entry name" value="UPF0718"/>
</dbReference>
<dbReference type="OrthoDB" id="9777774at2"/>
<keyword evidence="4 7" id="KW-0812">Transmembrane</keyword>
<feature type="transmembrane region" description="Helical" evidence="7">
    <location>
        <begin position="144"/>
        <end position="167"/>
    </location>
</feature>
<sequence>MLIADGSRNAGLGILIATTTAAVALIGVSWPVKLAAMLHFVGMSFVSVAPLIIIGLLLSAWMAATGAGTVAASLFQGRPIVTIIIASAVGAATPVCGVTVLPVMTGLLASGVPLAPVMAFWLSSPVTDPGMFAATWATLGPAFAIGKTAAAFGLGVFAGGATAALRATEMVRRPLRKSTKAIATCESSAPAGFEISFWRDAARIRAFWAELFGMTKVVSICLSLAFAAEYLLRDLLPPDVLGTYVGAQSAYAIPLTVSIGAPMYLDGYAALPLVRGLLDLGMDPGAALAFLVSGSAVSIWGVLAVVPILRAPTLALFVALAVLGSLACGYVFDWVWTLLP</sequence>
<evidence type="ECO:0000256" key="2">
    <source>
        <dbReference type="ARBA" id="ARBA00006386"/>
    </source>
</evidence>
<evidence type="ECO:0000256" key="1">
    <source>
        <dbReference type="ARBA" id="ARBA00004651"/>
    </source>
</evidence>
<keyword evidence="6 7" id="KW-0472">Membrane</keyword>
<dbReference type="GO" id="GO:0005886">
    <property type="term" value="C:plasma membrane"/>
    <property type="evidence" value="ECO:0007669"/>
    <property type="project" value="UniProtKB-SubCell"/>
</dbReference>
<gene>
    <name evidence="8" type="ORF">SAMN04488498_114122</name>
</gene>
<comment type="similarity">
    <text evidence="2">Belongs to the UPF0718 family.</text>
</comment>
<reference evidence="8 9" key="1">
    <citation type="submission" date="2016-10" db="EMBL/GenBank/DDBJ databases">
        <authorList>
            <person name="Varghese N."/>
            <person name="Submissions S."/>
        </authorList>
    </citation>
    <scope>NUCLEOTIDE SEQUENCE [LARGE SCALE GENOMIC DNA]</scope>
    <source>
        <strain evidence="8 9">DSM 21822</strain>
    </source>
</reference>
<feature type="transmembrane region" description="Helical" evidence="7">
    <location>
        <begin position="107"/>
        <end position="124"/>
    </location>
</feature>
<feature type="transmembrane region" description="Helical" evidence="7">
    <location>
        <begin position="37"/>
        <end position="60"/>
    </location>
</feature>
<name>A0A1I4CUF6_9HYPH</name>
<evidence type="ECO:0000256" key="5">
    <source>
        <dbReference type="ARBA" id="ARBA00022989"/>
    </source>
</evidence>
<dbReference type="AlphaFoldDB" id="A0A1I4CUF6"/>
<evidence type="ECO:0000256" key="4">
    <source>
        <dbReference type="ARBA" id="ARBA00022692"/>
    </source>
</evidence>
<proteinExistence type="inferred from homology"/>
<feature type="transmembrane region" description="Helical" evidence="7">
    <location>
        <begin position="80"/>
        <end position="100"/>
    </location>
</feature>
<dbReference type="PANTHER" id="PTHR34184">
    <property type="entry name" value="UPF0718 PROTEIN YCGR"/>
    <property type="match status" value="1"/>
</dbReference>
<evidence type="ECO:0000256" key="6">
    <source>
        <dbReference type="ARBA" id="ARBA00023136"/>
    </source>
</evidence>
<dbReference type="Proteomes" id="UP000323300">
    <property type="component" value="Unassembled WGS sequence"/>
</dbReference>
<feature type="transmembrane region" description="Helical" evidence="7">
    <location>
        <begin position="286"/>
        <end position="309"/>
    </location>
</feature>
<comment type="subcellular location">
    <subcellularLocation>
        <location evidence="1">Cell membrane</location>
        <topology evidence="1">Multi-pass membrane protein</topology>
    </subcellularLocation>
</comment>
<feature type="transmembrane region" description="Helical" evidence="7">
    <location>
        <begin position="315"/>
        <end position="339"/>
    </location>
</feature>
<dbReference type="PANTHER" id="PTHR34184:SF4">
    <property type="entry name" value="UPF0718 PROTEIN YCGR"/>
    <property type="match status" value="1"/>
</dbReference>
<feature type="transmembrane region" description="Helical" evidence="7">
    <location>
        <begin position="207"/>
        <end position="231"/>
    </location>
</feature>
<evidence type="ECO:0000313" key="9">
    <source>
        <dbReference type="Proteomes" id="UP000323300"/>
    </source>
</evidence>
<dbReference type="EMBL" id="FOSL01000014">
    <property type="protein sequence ID" value="SFK84892.1"/>
    <property type="molecule type" value="Genomic_DNA"/>
</dbReference>
<evidence type="ECO:0000313" key="8">
    <source>
        <dbReference type="EMBL" id="SFK84892.1"/>
    </source>
</evidence>
<keyword evidence="3" id="KW-1003">Cell membrane</keyword>
<evidence type="ECO:0008006" key="10">
    <source>
        <dbReference type="Google" id="ProtNLM"/>
    </source>
</evidence>
<dbReference type="RefSeq" id="WP_149762192.1">
    <property type="nucleotide sequence ID" value="NZ_BSPE01000018.1"/>
</dbReference>
<dbReference type="InterPro" id="IPR005524">
    <property type="entry name" value="DUF318"/>
</dbReference>
<organism evidence="8 9">
    <name type="scientific">Neomesorhizobium albiziae</name>
    <dbReference type="NCBI Taxonomy" id="335020"/>
    <lineage>
        <taxon>Bacteria</taxon>
        <taxon>Pseudomonadati</taxon>
        <taxon>Pseudomonadota</taxon>
        <taxon>Alphaproteobacteria</taxon>
        <taxon>Hyphomicrobiales</taxon>
        <taxon>Phyllobacteriaceae</taxon>
        <taxon>Neomesorhizobium</taxon>
    </lineage>
</organism>